<dbReference type="PROSITE" id="PS50165">
    <property type="entry name" value="UVRC"/>
    <property type="match status" value="1"/>
</dbReference>
<dbReference type="PANTHER" id="PTHR30562">
    <property type="entry name" value="UVRC/OXIDOREDUCTASE"/>
    <property type="match status" value="1"/>
</dbReference>
<dbReference type="InterPro" id="IPR036876">
    <property type="entry name" value="UVR_dom_sf"/>
</dbReference>
<dbReference type="Pfam" id="PF01541">
    <property type="entry name" value="GIY-YIG"/>
    <property type="match status" value="1"/>
</dbReference>
<dbReference type="Gene3D" id="4.10.860.10">
    <property type="entry name" value="UVR domain"/>
    <property type="match status" value="1"/>
</dbReference>
<feature type="domain" description="UVR" evidence="6">
    <location>
        <begin position="199"/>
        <end position="234"/>
    </location>
</feature>
<evidence type="ECO:0000313" key="10">
    <source>
        <dbReference type="Proteomes" id="UP000179324"/>
    </source>
</evidence>
<dbReference type="AlphaFoldDB" id="A0A1F6BR64"/>
<dbReference type="GO" id="GO:0009380">
    <property type="term" value="C:excinuclease repair complex"/>
    <property type="evidence" value="ECO:0007669"/>
    <property type="project" value="TreeGrafter"/>
</dbReference>
<dbReference type="GO" id="GO:0006289">
    <property type="term" value="P:nucleotide-excision repair"/>
    <property type="evidence" value="ECO:0007669"/>
    <property type="project" value="InterPro"/>
</dbReference>
<evidence type="ECO:0008006" key="11">
    <source>
        <dbReference type="Google" id="ProtNLM"/>
    </source>
</evidence>
<sequence length="399" mass="45319">MASRKKLYEKLPEPPGVYLMKDGRGRILYIGKAGNLRRRVSSYFARPHDSRIEKMVSEIRKIDCRKTDSALEALILEASLIKKHEPSYNIREKDDKSFLYVEITKEEFPRVLLVRGKLRAAGERFGPFTSASSAREALRIIRKIFPFSVHPADKIGKFKRVCFDYEIGLCPGTCIGGVSRAECLKNVRNIKLLFQGRKAAILKNLKREMTAASKQLEFEKAAKLRGKIFALQHIQDVALISEENHESRIMNYGKKIEGYDISNISGTSAVGSMVVFRGDRSDRSEYRKFKIRTFKKSDDVGMLKEVLRRRLGHREWSLPALFLIDGGKGQVNGARAVLDEFGLDLPVIGIAKGAKRKKNEFVGRVPADTSEKTLIRVRNEAHRFAQSYHKKLRGEAFIG</sequence>
<keyword evidence="3" id="KW-0228">DNA excision</keyword>
<evidence type="ECO:0000256" key="1">
    <source>
        <dbReference type="ARBA" id="ARBA00022490"/>
    </source>
</evidence>
<comment type="caution">
    <text evidence="9">The sequence shown here is derived from an EMBL/GenBank/DDBJ whole genome shotgun (WGS) entry which is preliminary data.</text>
</comment>
<evidence type="ECO:0000256" key="4">
    <source>
        <dbReference type="ARBA" id="ARBA00022881"/>
    </source>
</evidence>
<dbReference type="PROSITE" id="PS50151">
    <property type="entry name" value="UVR"/>
    <property type="match status" value="1"/>
</dbReference>
<feature type="domain" description="GIY-YIG" evidence="7">
    <location>
        <begin position="13"/>
        <end position="90"/>
    </location>
</feature>
<reference evidence="9 10" key="1">
    <citation type="journal article" date="2016" name="Nat. Commun.">
        <title>Thousands of microbial genomes shed light on interconnected biogeochemical processes in an aquifer system.</title>
        <authorList>
            <person name="Anantharaman K."/>
            <person name="Brown C.T."/>
            <person name="Hug L.A."/>
            <person name="Sharon I."/>
            <person name="Castelle C.J."/>
            <person name="Probst A.J."/>
            <person name="Thomas B.C."/>
            <person name="Singh A."/>
            <person name="Wilkins M.J."/>
            <person name="Karaoz U."/>
            <person name="Brodie E.L."/>
            <person name="Williams K.H."/>
            <person name="Hubbard S.S."/>
            <person name="Banfield J.F."/>
        </authorList>
    </citation>
    <scope>NUCLEOTIDE SEQUENCE [LARGE SCALE GENOMIC DNA]</scope>
</reference>
<dbReference type="GO" id="GO:0009381">
    <property type="term" value="F:excinuclease ABC activity"/>
    <property type="evidence" value="ECO:0007669"/>
    <property type="project" value="InterPro"/>
</dbReference>
<dbReference type="InterPro" id="IPR001943">
    <property type="entry name" value="UVR_dom"/>
</dbReference>
<protein>
    <recommendedName>
        <fullName evidence="11">Excinuclease ABC subunit C</fullName>
    </recommendedName>
</protein>
<dbReference type="Pfam" id="PF08459">
    <property type="entry name" value="UvrC_RNaseH_dom"/>
    <property type="match status" value="1"/>
</dbReference>
<keyword evidence="1" id="KW-0963">Cytoplasm</keyword>
<dbReference type="Proteomes" id="UP000179324">
    <property type="component" value="Unassembled WGS sequence"/>
</dbReference>
<dbReference type="InterPro" id="IPR035901">
    <property type="entry name" value="GIY-YIG_endonuc_sf"/>
</dbReference>
<proteinExistence type="predicted"/>
<accession>A0A1F6BR64</accession>
<gene>
    <name evidence="9" type="ORF">A2127_01855</name>
</gene>
<evidence type="ECO:0000259" key="8">
    <source>
        <dbReference type="PROSITE" id="PS50165"/>
    </source>
</evidence>
<dbReference type="SUPFAM" id="SSF46600">
    <property type="entry name" value="C-terminal UvrC-binding domain of UvrB"/>
    <property type="match status" value="1"/>
</dbReference>
<evidence type="ECO:0000259" key="6">
    <source>
        <dbReference type="PROSITE" id="PS50151"/>
    </source>
</evidence>
<dbReference type="SMART" id="SM00465">
    <property type="entry name" value="GIYc"/>
    <property type="match status" value="1"/>
</dbReference>
<dbReference type="Pfam" id="PF02151">
    <property type="entry name" value="UVR"/>
    <property type="match status" value="1"/>
</dbReference>
<keyword evidence="5" id="KW-0234">DNA repair</keyword>
<dbReference type="FunFam" id="3.40.1440.10:FF:000001">
    <property type="entry name" value="UvrABC system protein C"/>
    <property type="match status" value="1"/>
</dbReference>
<keyword evidence="2" id="KW-0227">DNA damage</keyword>
<dbReference type="Gene3D" id="3.30.420.340">
    <property type="entry name" value="UvrC, RNAse H endonuclease domain"/>
    <property type="match status" value="1"/>
</dbReference>
<feature type="domain" description="UvrC family homology region profile" evidence="8">
    <location>
        <begin position="238"/>
        <end position="338"/>
    </location>
</feature>
<evidence type="ECO:0000256" key="3">
    <source>
        <dbReference type="ARBA" id="ARBA00022769"/>
    </source>
</evidence>
<keyword evidence="4" id="KW-0267">Excision nuclease</keyword>
<evidence type="ECO:0000259" key="7">
    <source>
        <dbReference type="PROSITE" id="PS50164"/>
    </source>
</evidence>
<evidence type="ECO:0000313" key="9">
    <source>
        <dbReference type="EMBL" id="OGG39410.1"/>
    </source>
</evidence>
<dbReference type="InterPro" id="IPR038476">
    <property type="entry name" value="UvrC_RNase_H_dom_sf"/>
</dbReference>
<dbReference type="CDD" id="cd10434">
    <property type="entry name" value="GIY-YIG_UvrC_Cho"/>
    <property type="match status" value="1"/>
</dbReference>
<dbReference type="InterPro" id="IPR047296">
    <property type="entry name" value="GIY-YIG_UvrC_Cho"/>
</dbReference>
<dbReference type="EMBL" id="MFKI01000012">
    <property type="protein sequence ID" value="OGG39410.1"/>
    <property type="molecule type" value="Genomic_DNA"/>
</dbReference>
<dbReference type="InterPro" id="IPR001162">
    <property type="entry name" value="UvrC_RNase_H_dom"/>
</dbReference>
<dbReference type="InterPro" id="IPR000305">
    <property type="entry name" value="GIY-YIG_endonuc"/>
</dbReference>
<dbReference type="PANTHER" id="PTHR30562:SF1">
    <property type="entry name" value="UVRABC SYSTEM PROTEIN C"/>
    <property type="match status" value="1"/>
</dbReference>
<dbReference type="SUPFAM" id="SSF82771">
    <property type="entry name" value="GIY-YIG endonuclease"/>
    <property type="match status" value="1"/>
</dbReference>
<dbReference type="PROSITE" id="PS50164">
    <property type="entry name" value="GIY_YIG"/>
    <property type="match status" value="1"/>
</dbReference>
<organism evidence="9 10">
    <name type="scientific">Candidatus Jorgensenbacteria bacterium GWC1_48_12</name>
    <dbReference type="NCBI Taxonomy" id="1798469"/>
    <lineage>
        <taxon>Bacteria</taxon>
        <taxon>Candidatus Joergenseniibacteriota</taxon>
    </lineage>
</organism>
<evidence type="ECO:0000256" key="5">
    <source>
        <dbReference type="ARBA" id="ARBA00023204"/>
    </source>
</evidence>
<evidence type="ECO:0000256" key="2">
    <source>
        <dbReference type="ARBA" id="ARBA00022763"/>
    </source>
</evidence>
<name>A0A1F6BR64_9BACT</name>
<dbReference type="InterPro" id="IPR050066">
    <property type="entry name" value="UvrABC_protein_C"/>
</dbReference>
<dbReference type="Gene3D" id="3.40.1440.10">
    <property type="entry name" value="GIY-YIG endonuclease"/>
    <property type="match status" value="1"/>
</dbReference>